<dbReference type="PIRSF" id="PIRSF001415">
    <property type="entry name" value="Porphbilin_synth"/>
    <property type="match status" value="1"/>
</dbReference>
<keyword evidence="7" id="KW-0627">Porphyrin biosynthesis</keyword>
<evidence type="ECO:0000256" key="12">
    <source>
        <dbReference type="RuleBase" id="RU004161"/>
    </source>
</evidence>
<dbReference type="Gene3D" id="3.20.20.70">
    <property type="entry name" value="Aldolase class I"/>
    <property type="match status" value="1"/>
</dbReference>
<dbReference type="PANTHER" id="PTHR11458:SF0">
    <property type="entry name" value="DELTA-AMINOLEVULINIC ACID DEHYDRATASE"/>
    <property type="match status" value="1"/>
</dbReference>
<dbReference type="EC" id="4.2.1.24" evidence="3"/>
<dbReference type="PRINTS" id="PR00144">
    <property type="entry name" value="DALDHYDRTASE"/>
</dbReference>
<comment type="catalytic activity">
    <reaction evidence="9">
        <text>2 5-aminolevulinate = porphobilinogen + 2 H2O + H(+)</text>
        <dbReference type="Rhea" id="RHEA:24064"/>
        <dbReference type="ChEBI" id="CHEBI:15377"/>
        <dbReference type="ChEBI" id="CHEBI:15378"/>
        <dbReference type="ChEBI" id="CHEBI:58126"/>
        <dbReference type="ChEBI" id="CHEBI:356416"/>
        <dbReference type="EC" id="4.2.1.24"/>
    </reaction>
</comment>
<evidence type="ECO:0000256" key="10">
    <source>
        <dbReference type="PIRSR" id="PIRSR001415-1"/>
    </source>
</evidence>
<keyword evidence="6" id="KW-0456">Lyase</keyword>
<evidence type="ECO:0000256" key="5">
    <source>
        <dbReference type="ARBA" id="ARBA00023133"/>
    </source>
</evidence>
<reference evidence="13" key="1">
    <citation type="submission" date="2024-01" db="EMBL/GenBank/DDBJ databases">
        <title>Sequencing the genomes of a sandfly, Sergentomyia squamirostris, and its two endosymbionts.</title>
        <authorList>
            <person name="Itokawa K."/>
            <person name="Sanjoba C."/>
        </authorList>
    </citation>
    <scope>NUCLEOTIDE SEQUENCE</scope>
    <source>
        <strain evidence="13">RiSSQ</strain>
    </source>
</reference>
<keyword evidence="5" id="KW-0350">Heme biosynthesis</keyword>
<sequence length="306" mass="33923">MDDLVLALFVVEGENQRQEIKTMPGIYRLSIDQVVLTARQAYENGINAIILFPCIDTKLKSDNADEAYNLDNLMCRTIRSIRNANIDIGIICDVALDPYTTHAHDGILHNGDVDNDRTVKALCNQALVLAKAGVDIVAPSDMMDGRIMGIRQILDSEGFINVNILSYAAKYASSFYAPFRDALNNNKTAYLNKATYQMDVRNSREAMLEIEHDLAEGADMIMIKPGMMFLDIIAQAVNNFNTTIFAYQVSGEYSMLRFAADANALNWQASIIESLVCFKRAGAKGIVSYAALEVAEILNKQSVIKK</sequence>
<dbReference type="GO" id="GO:0005829">
    <property type="term" value="C:cytosol"/>
    <property type="evidence" value="ECO:0007669"/>
    <property type="project" value="TreeGrafter"/>
</dbReference>
<evidence type="ECO:0000256" key="9">
    <source>
        <dbReference type="ARBA" id="ARBA00047651"/>
    </source>
</evidence>
<dbReference type="NCBIfam" id="NF006762">
    <property type="entry name" value="PRK09283.1"/>
    <property type="match status" value="1"/>
</dbReference>
<gene>
    <name evidence="13" type="primary">hemB</name>
    <name evidence="13" type="ORF">DMENIID0002_10350</name>
</gene>
<dbReference type="InterPro" id="IPR001731">
    <property type="entry name" value="ALAD"/>
</dbReference>
<dbReference type="EMBL" id="AP029170">
    <property type="protein sequence ID" value="BFD46389.1"/>
    <property type="molecule type" value="Genomic_DNA"/>
</dbReference>
<dbReference type="Pfam" id="PF00490">
    <property type="entry name" value="ALAD"/>
    <property type="match status" value="1"/>
</dbReference>
<keyword evidence="11" id="KW-0479">Metal-binding</keyword>
<keyword evidence="11" id="KW-0460">Magnesium</keyword>
<dbReference type="InterPro" id="IPR013785">
    <property type="entry name" value="Aldolase_TIM"/>
</dbReference>
<evidence type="ECO:0000313" key="13">
    <source>
        <dbReference type="EMBL" id="BFD46389.1"/>
    </source>
</evidence>
<accession>A0AAT9G9E2</accession>
<evidence type="ECO:0000256" key="2">
    <source>
        <dbReference type="ARBA" id="ARBA00008055"/>
    </source>
</evidence>
<evidence type="ECO:0000256" key="1">
    <source>
        <dbReference type="ARBA" id="ARBA00004694"/>
    </source>
</evidence>
<evidence type="ECO:0000256" key="6">
    <source>
        <dbReference type="ARBA" id="ARBA00023239"/>
    </source>
</evidence>
<dbReference type="GO" id="GO:0006783">
    <property type="term" value="P:heme biosynthetic process"/>
    <property type="evidence" value="ECO:0007669"/>
    <property type="project" value="UniProtKB-KW"/>
</dbReference>
<name>A0AAT9G9E2_9RICK</name>
<evidence type="ECO:0000256" key="3">
    <source>
        <dbReference type="ARBA" id="ARBA00012053"/>
    </source>
</evidence>
<feature type="binding site" evidence="11">
    <location>
        <position position="209"/>
    </location>
    <ligand>
        <name>Mg(2+)</name>
        <dbReference type="ChEBI" id="CHEBI:18420"/>
    </ligand>
</feature>
<dbReference type="SUPFAM" id="SSF51569">
    <property type="entry name" value="Aldolase"/>
    <property type="match status" value="1"/>
</dbReference>
<dbReference type="PANTHER" id="PTHR11458">
    <property type="entry name" value="DELTA-AMINOLEVULINIC ACID DEHYDRATASE"/>
    <property type="match status" value="1"/>
</dbReference>
<evidence type="ECO:0000256" key="7">
    <source>
        <dbReference type="ARBA" id="ARBA00023244"/>
    </source>
</evidence>
<feature type="active site" description="Schiff-base intermediate with substrate" evidence="10">
    <location>
        <position position="224"/>
    </location>
</feature>
<dbReference type="GO" id="GO:0008270">
    <property type="term" value="F:zinc ion binding"/>
    <property type="evidence" value="ECO:0007669"/>
    <property type="project" value="TreeGrafter"/>
</dbReference>
<evidence type="ECO:0000256" key="8">
    <source>
        <dbReference type="ARBA" id="ARBA00032837"/>
    </source>
</evidence>
<comment type="pathway">
    <text evidence="1">Porphyrin-containing compound metabolism; protoporphyrin-IX biosynthesis; coproporphyrinogen-III from 5-aminolevulinate: step 1/4.</text>
</comment>
<evidence type="ECO:0000256" key="4">
    <source>
        <dbReference type="ARBA" id="ARBA00020771"/>
    </source>
</evidence>
<dbReference type="AlphaFoldDB" id="A0AAT9G9E2"/>
<organism evidence="13">
    <name type="scientific">Candidatus Tisiphia endosymbiont of Sergentomyia squamirostris</name>
    <dbReference type="NCBI Taxonomy" id="3113639"/>
    <lineage>
        <taxon>Bacteria</taxon>
        <taxon>Pseudomonadati</taxon>
        <taxon>Pseudomonadota</taxon>
        <taxon>Alphaproteobacteria</taxon>
        <taxon>Rickettsiales</taxon>
        <taxon>Rickettsiaceae</taxon>
        <taxon>Rickettsieae</taxon>
        <taxon>Candidatus Tisiphia</taxon>
    </lineage>
</organism>
<protein>
    <recommendedName>
        <fullName evidence="4">Delta-aminolevulinic acid dehydratase</fullName>
        <ecNumber evidence="3">4.2.1.24</ecNumber>
    </recommendedName>
    <alternativeName>
        <fullName evidence="8">Porphobilinogen synthase</fullName>
    </alternativeName>
</protein>
<dbReference type="SMART" id="SM01004">
    <property type="entry name" value="ALAD"/>
    <property type="match status" value="1"/>
</dbReference>
<evidence type="ECO:0000256" key="11">
    <source>
        <dbReference type="PIRSR" id="PIRSR001415-5"/>
    </source>
</evidence>
<dbReference type="GO" id="GO:0004655">
    <property type="term" value="F:porphobilinogen synthase activity"/>
    <property type="evidence" value="ECO:0007669"/>
    <property type="project" value="UniProtKB-EC"/>
</dbReference>
<comment type="similarity">
    <text evidence="2 12">Belongs to the ALAD family.</text>
</comment>
<proteinExistence type="inferred from homology"/>
<feature type="active site" description="Schiff-base intermediate with substrate" evidence="10">
    <location>
        <position position="170"/>
    </location>
</feature>